<evidence type="ECO:0000256" key="1">
    <source>
        <dbReference type="SAM" id="Phobius"/>
    </source>
</evidence>
<accession>A0A1C6UB26</accession>
<name>A0A1C6UB26_9ACTN</name>
<gene>
    <name evidence="3" type="ORF">GA0070604_2284</name>
</gene>
<keyword evidence="1" id="KW-1133">Transmembrane helix</keyword>
<keyword evidence="4" id="KW-1185">Reference proteome</keyword>
<dbReference type="PANTHER" id="PTHR14359">
    <property type="entry name" value="HOMO-OLIGOMERIC FLAVIN CONTAINING CYS DECARBOXYLASE FAMILY"/>
    <property type="match status" value="1"/>
</dbReference>
<dbReference type="AlphaFoldDB" id="A0A1C6UB26"/>
<keyword evidence="1" id="KW-0812">Transmembrane</keyword>
<dbReference type="GO" id="GO:0071513">
    <property type="term" value="C:phosphopantothenoylcysteine decarboxylase complex"/>
    <property type="evidence" value="ECO:0007669"/>
    <property type="project" value="TreeGrafter"/>
</dbReference>
<sequence length="210" mass="22707">MNETRHDLSEVRLMVIGSCSVAVLGLPHILLWLKSRLRLRRIRVVLTPMATRLVTTDSIRRVAGCEVYAGWDDLPADARSHVSLAEWSQVAIVLPATADLVGKMANGIADNLATSTIMALSCPVIVVPSTNATTWAKPAVRRNVRQLRADGFTVVEPVQGLAVAGDTSEPGSMGDYRPALLQALVRAAGGEPHDQQRIEAENMGDCHVRK</sequence>
<dbReference type="GO" id="GO:0004633">
    <property type="term" value="F:phosphopantothenoylcysteine decarboxylase activity"/>
    <property type="evidence" value="ECO:0007669"/>
    <property type="project" value="TreeGrafter"/>
</dbReference>
<feature type="transmembrane region" description="Helical" evidence="1">
    <location>
        <begin position="12"/>
        <end position="33"/>
    </location>
</feature>
<evidence type="ECO:0000259" key="2">
    <source>
        <dbReference type="Pfam" id="PF02441"/>
    </source>
</evidence>
<dbReference type="PANTHER" id="PTHR14359:SF6">
    <property type="entry name" value="PHOSPHOPANTOTHENOYLCYSTEINE DECARBOXYLASE"/>
    <property type="match status" value="1"/>
</dbReference>
<proteinExistence type="predicted"/>
<dbReference type="Proteomes" id="UP000199696">
    <property type="component" value="Unassembled WGS sequence"/>
</dbReference>
<dbReference type="Gene3D" id="3.40.50.1950">
    <property type="entry name" value="Flavin prenyltransferase-like"/>
    <property type="match status" value="1"/>
</dbReference>
<evidence type="ECO:0000313" key="4">
    <source>
        <dbReference type="Proteomes" id="UP000199696"/>
    </source>
</evidence>
<organism evidence="3 4">
    <name type="scientific">Micromonospora eburnea</name>
    <dbReference type="NCBI Taxonomy" id="227316"/>
    <lineage>
        <taxon>Bacteria</taxon>
        <taxon>Bacillati</taxon>
        <taxon>Actinomycetota</taxon>
        <taxon>Actinomycetes</taxon>
        <taxon>Micromonosporales</taxon>
        <taxon>Micromonosporaceae</taxon>
        <taxon>Micromonospora</taxon>
    </lineage>
</organism>
<feature type="domain" description="Flavoprotein" evidence="2">
    <location>
        <begin position="13"/>
        <end position="148"/>
    </location>
</feature>
<dbReference type="Pfam" id="PF02441">
    <property type="entry name" value="Flavoprotein"/>
    <property type="match status" value="1"/>
</dbReference>
<dbReference type="STRING" id="227316.GA0070604_2284"/>
<protein>
    <submittedName>
        <fullName evidence="3">Flavoprotein</fullName>
    </submittedName>
</protein>
<dbReference type="InterPro" id="IPR003382">
    <property type="entry name" value="Flavoprotein"/>
</dbReference>
<dbReference type="SUPFAM" id="SSF52507">
    <property type="entry name" value="Homo-oligomeric flavin-containing Cys decarboxylases, HFCD"/>
    <property type="match status" value="1"/>
</dbReference>
<keyword evidence="1" id="KW-0472">Membrane</keyword>
<dbReference type="EMBL" id="FMHY01000002">
    <property type="protein sequence ID" value="SCL51103.1"/>
    <property type="molecule type" value="Genomic_DNA"/>
</dbReference>
<reference evidence="4" key="1">
    <citation type="submission" date="2016-06" db="EMBL/GenBank/DDBJ databases">
        <authorList>
            <person name="Varghese N."/>
            <person name="Submissions Spin"/>
        </authorList>
    </citation>
    <scope>NUCLEOTIDE SEQUENCE [LARGE SCALE GENOMIC DNA]</scope>
    <source>
        <strain evidence="4">DSM 44814</strain>
    </source>
</reference>
<dbReference type="GO" id="GO:0010181">
    <property type="term" value="F:FMN binding"/>
    <property type="evidence" value="ECO:0007669"/>
    <property type="project" value="TreeGrafter"/>
</dbReference>
<dbReference type="GO" id="GO:0015937">
    <property type="term" value="P:coenzyme A biosynthetic process"/>
    <property type="evidence" value="ECO:0007669"/>
    <property type="project" value="TreeGrafter"/>
</dbReference>
<dbReference type="InterPro" id="IPR036551">
    <property type="entry name" value="Flavin_trans-like"/>
</dbReference>
<evidence type="ECO:0000313" key="3">
    <source>
        <dbReference type="EMBL" id="SCL51103.1"/>
    </source>
</evidence>